<gene>
    <name evidence="2" type="ORF">EJ02DRAFT_226000</name>
</gene>
<dbReference type="InterPro" id="IPR015943">
    <property type="entry name" value="WD40/YVTN_repeat-like_dom_sf"/>
</dbReference>
<accession>A0A6A5SLR3</accession>
<dbReference type="CDD" id="cd09917">
    <property type="entry name" value="F-box_SF"/>
    <property type="match status" value="1"/>
</dbReference>
<dbReference type="OrthoDB" id="1259151at2759"/>
<protein>
    <recommendedName>
        <fullName evidence="4">F-box domain-containing protein</fullName>
    </recommendedName>
</protein>
<evidence type="ECO:0008006" key="4">
    <source>
        <dbReference type="Google" id="ProtNLM"/>
    </source>
</evidence>
<proteinExistence type="predicted"/>
<dbReference type="AlphaFoldDB" id="A0A6A5SLR3"/>
<dbReference type="InterPro" id="IPR036322">
    <property type="entry name" value="WD40_repeat_dom_sf"/>
</dbReference>
<evidence type="ECO:0000313" key="3">
    <source>
        <dbReference type="Proteomes" id="UP000800038"/>
    </source>
</evidence>
<sequence>MAALSALPNEILSLITNHFERPRDLLSLSLASRRLSEFAKLDGWKALLKGRLGVGGLDSDARNSVHGLTTLYRNWDRKGFVARYLEPSENTTSINTWQPKRWRGPQGQTMGYQPSIDSYEEMYGEWGERREVLAWSAGTQIVMRVKEAGLNIEKIRKSEEGLDQSPDQTWTYDAFNHLNSWFTYKIPNSLEGRDDITSLKLLRPHQRDMAYEDIVFGTASGQLSLLSVNPDLCETLEQEYETGGRGVGATSISSSSTPMLAATLGDSSLALYPIDRDNFSNDPIEPSTHVTPAIQGEARIGRIWSCKFLSNDKIAIGHGPSYEPIEVYEITPDSILSEPLRTFNLDSGYDQRPRPDGNVQHSTSVYPMLPIPSTSQGGSEAGNTFLSGGYDGIIRLHDMRSPRGFETKFWDPTNDSSIYSLAAHGLERIVAGVSMHSMIKVFDLRLSGSHAYHTVSLPSKPKSKSNVQDFASSAVFDENRGTTSTISGGWNLYLSPRVSPRRNAYREDYSRVRDDSSVYSLTIPSSNSQNIYAGMEGVVQSLIFHSVTDSYPDTMLSQSLTRSPVNGTIDVQASYNPRGDVLSLGMYEQGNEEGLGMQLLVQDDVASGIVKSQKREIADRARGLDERWRDPRDDADRWVRGGVLPVHAPRRGRGRGQGGRGRGRGRGN</sequence>
<organism evidence="2 3">
    <name type="scientific">Clathrospora elynae</name>
    <dbReference type="NCBI Taxonomy" id="706981"/>
    <lineage>
        <taxon>Eukaryota</taxon>
        <taxon>Fungi</taxon>
        <taxon>Dikarya</taxon>
        <taxon>Ascomycota</taxon>
        <taxon>Pezizomycotina</taxon>
        <taxon>Dothideomycetes</taxon>
        <taxon>Pleosporomycetidae</taxon>
        <taxon>Pleosporales</taxon>
        <taxon>Diademaceae</taxon>
        <taxon>Clathrospora</taxon>
    </lineage>
</organism>
<dbReference type="SUPFAM" id="SSF50978">
    <property type="entry name" value="WD40 repeat-like"/>
    <property type="match status" value="1"/>
</dbReference>
<feature type="compositionally biased region" description="Basic and acidic residues" evidence="1">
    <location>
        <begin position="629"/>
        <end position="639"/>
    </location>
</feature>
<name>A0A6A5SLR3_9PLEO</name>
<dbReference type="Gene3D" id="2.130.10.10">
    <property type="entry name" value="YVTN repeat-like/Quinoprotein amine dehydrogenase"/>
    <property type="match status" value="1"/>
</dbReference>
<reference evidence="2" key="1">
    <citation type="journal article" date="2020" name="Stud. Mycol.">
        <title>101 Dothideomycetes genomes: a test case for predicting lifestyles and emergence of pathogens.</title>
        <authorList>
            <person name="Haridas S."/>
            <person name="Albert R."/>
            <person name="Binder M."/>
            <person name="Bloem J."/>
            <person name="Labutti K."/>
            <person name="Salamov A."/>
            <person name="Andreopoulos B."/>
            <person name="Baker S."/>
            <person name="Barry K."/>
            <person name="Bills G."/>
            <person name="Bluhm B."/>
            <person name="Cannon C."/>
            <person name="Castanera R."/>
            <person name="Culley D."/>
            <person name="Daum C."/>
            <person name="Ezra D."/>
            <person name="Gonzalez J."/>
            <person name="Henrissat B."/>
            <person name="Kuo A."/>
            <person name="Liang C."/>
            <person name="Lipzen A."/>
            <person name="Lutzoni F."/>
            <person name="Magnuson J."/>
            <person name="Mondo S."/>
            <person name="Nolan M."/>
            <person name="Ohm R."/>
            <person name="Pangilinan J."/>
            <person name="Park H.-J."/>
            <person name="Ramirez L."/>
            <person name="Alfaro M."/>
            <person name="Sun H."/>
            <person name="Tritt A."/>
            <person name="Yoshinaga Y."/>
            <person name="Zwiers L.-H."/>
            <person name="Turgeon B."/>
            <person name="Goodwin S."/>
            <person name="Spatafora J."/>
            <person name="Crous P."/>
            <person name="Grigoriev I."/>
        </authorList>
    </citation>
    <scope>NUCLEOTIDE SEQUENCE</scope>
    <source>
        <strain evidence="2">CBS 161.51</strain>
    </source>
</reference>
<feature type="region of interest" description="Disordered" evidence="1">
    <location>
        <begin position="346"/>
        <end position="365"/>
    </location>
</feature>
<dbReference type="Proteomes" id="UP000800038">
    <property type="component" value="Unassembled WGS sequence"/>
</dbReference>
<feature type="region of interest" description="Disordered" evidence="1">
    <location>
        <begin position="629"/>
        <end position="668"/>
    </location>
</feature>
<evidence type="ECO:0000256" key="1">
    <source>
        <dbReference type="SAM" id="MobiDB-lite"/>
    </source>
</evidence>
<keyword evidence="3" id="KW-1185">Reference proteome</keyword>
<dbReference type="EMBL" id="ML976060">
    <property type="protein sequence ID" value="KAF1940574.1"/>
    <property type="molecule type" value="Genomic_DNA"/>
</dbReference>
<evidence type="ECO:0000313" key="2">
    <source>
        <dbReference type="EMBL" id="KAF1940574.1"/>
    </source>
</evidence>